<dbReference type="RefSeq" id="WP_005965984.1">
    <property type="nucleotide sequence ID" value="NZ_AFOC01000111.1"/>
</dbReference>
<feature type="domain" description="Outer membrane protein beta-barrel" evidence="3">
    <location>
        <begin position="132"/>
        <end position="252"/>
    </location>
</feature>
<dbReference type="InterPro" id="IPR003646">
    <property type="entry name" value="SH3-like_bac-type"/>
</dbReference>
<evidence type="ECO:0000259" key="2">
    <source>
        <dbReference type="Pfam" id="PF08239"/>
    </source>
</evidence>
<dbReference type="Pfam" id="PF13505">
    <property type="entry name" value="OMP_b-brl"/>
    <property type="match status" value="1"/>
</dbReference>
<organism evidence="4 5">
    <name type="scientific">endosymbiont of Riftia pachyptila</name>
    <name type="common">vent Ph05</name>
    <dbReference type="NCBI Taxonomy" id="1048808"/>
    <lineage>
        <taxon>Bacteria</taxon>
        <taxon>Pseudomonadati</taxon>
        <taxon>Pseudomonadota</taxon>
        <taxon>Gammaproteobacteria</taxon>
        <taxon>sulfur-oxidizing symbionts</taxon>
    </lineage>
</organism>
<comment type="caution">
    <text evidence="4">The sequence shown here is derived from an EMBL/GenBank/DDBJ whole genome shotgun (WGS) entry which is preliminary data.</text>
</comment>
<dbReference type="InterPro" id="IPR011250">
    <property type="entry name" value="OMP/PagP_B-barrel"/>
</dbReference>
<dbReference type="Gene3D" id="2.30.30.40">
    <property type="entry name" value="SH3 Domains"/>
    <property type="match status" value="1"/>
</dbReference>
<dbReference type="Pfam" id="PF08239">
    <property type="entry name" value="SH3_3"/>
    <property type="match status" value="1"/>
</dbReference>
<evidence type="ECO:0008006" key="6">
    <source>
        <dbReference type="Google" id="ProtNLM"/>
    </source>
</evidence>
<proteinExistence type="predicted"/>
<gene>
    <name evidence="4" type="ORF">Rifp1Sym_ef00060</name>
</gene>
<dbReference type="SUPFAM" id="SSF56925">
    <property type="entry name" value="OMPA-like"/>
    <property type="match status" value="1"/>
</dbReference>
<dbReference type="AlphaFoldDB" id="G2DH28"/>
<dbReference type="InterPro" id="IPR027385">
    <property type="entry name" value="Beta-barrel_OMP"/>
</dbReference>
<evidence type="ECO:0000313" key="4">
    <source>
        <dbReference type="EMBL" id="EGV50079.1"/>
    </source>
</evidence>
<protein>
    <recommendedName>
        <fullName evidence="6">SH3b domain-containing protein</fullName>
    </recommendedName>
</protein>
<dbReference type="EMBL" id="AFOC01000111">
    <property type="protein sequence ID" value="EGV50079.1"/>
    <property type="molecule type" value="Genomic_DNA"/>
</dbReference>
<accession>G2DH28</accession>
<keyword evidence="1" id="KW-0732">Signal</keyword>
<name>G2DH28_9GAMM</name>
<evidence type="ECO:0000259" key="3">
    <source>
        <dbReference type="Pfam" id="PF13505"/>
    </source>
</evidence>
<feature type="domain" description="SH3b" evidence="2">
    <location>
        <begin position="46"/>
        <end position="87"/>
    </location>
</feature>
<dbReference type="Proteomes" id="UP000004491">
    <property type="component" value="Unassembled WGS sequence"/>
</dbReference>
<evidence type="ECO:0000256" key="1">
    <source>
        <dbReference type="ARBA" id="ARBA00022729"/>
    </source>
</evidence>
<dbReference type="Gene3D" id="2.40.160.20">
    <property type="match status" value="1"/>
</dbReference>
<reference evidence="4" key="1">
    <citation type="journal article" date="2011" name="ISME J.">
        <title>The endosymbionts of the deep-sea tubeworms Riftia pachyptila and Tevnia jerichonana share an identical physiology as revealed by proteogenomic analyses.</title>
        <authorList>
            <person name="Gardebrecht A."/>
            <person name="Markert S."/>
            <person name="Felbeck H."/>
            <person name="Thuermer A."/>
            <person name="Albrecht D."/>
            <person name="Wollherr A."/>
            <person name="Kabisch J."/>
            <person name="Lehmann R."/>
            <person name="Daniel R."/>
            <person name="Liesegang H."/>
            <person name="Hecker M."/>
            <person name="Sievert S.M."/>
            <person name="Schweder T."/>
        </authorList>
    </citation>
    <scope>NUCLEOTIDE SEQUENCE [LARGE SCALE GENOMIC DNA]</scope>
</reference>
<evidence type="ECO:0000313" key="5">
    <source>
        <dbReference type="Proteomes" id="UP000004491"/>
    </source>
</evidence>
<sequence>MSESMPSHRCNRSLLWLLLWLLCLPAAAEQQYRQVEISAPFIELQTGPGRAFPAFHAVARGERVEILMRRTDWFKLRTRKGVEGWVHLQQLSGNLDSLGEPLHLDTLRLADFRQRRWEAGLLGGYLEGAALLSGYGGFAFSPNLSAELSLSHALGDFSSQLMADINLLAQPFPEWPVSPFFTIGTGLIHTRPHSTLVQSEDRTDQTANVGLGAKFYLGRRFMLRGEYKHRLVFTSRDDNEEYSEWKLGVAFFF</sequence>
<keyword evidence="5" id="KW-1185">Reference proteome</keyword>